<keyword evidence="4" id="KW-1185">Reference proteome</keyword>
<dbReference type="CDD" id="cd01949">
    <property type="entry name" value="GGDEF"/>
    <property type="match status" value="1"/>
</dbReference>
<evidence type="ECO:0000256" key="1">
    <source>
        <dbReference type="SAM" id="Phobius"/>
    </source>
</evidence>
<keyword evidence="1" id="KW-0472">Membrane</keyword>
<dbReference type="SMART" id="SM00065">
    <property type="entry name" value="GAF"/>
    <property type="match status" value="1"/>
</dbReference>
<keyword evidence="1" id="KW-1133">Transmembrane helix</keyword>
<feature type="transmembrane region" description="Helical" evidence="1">
    <location>
        <begin position="56"/>
        <end position="86"/>
    </location>
</feature>
<dbReference type="EMBL" id="BAABDL010000126">
    <property type="protein sequence ID" value="GAA4077954.1"/>
    <property type="molecule type" value="Genomic_DNA"/>
</dbReference>
<evidence type="ECO:0000313" key="3">
    <source>
        <dbReference type="EMBL" id="GAA4077954.1"/>
    </source>
</evidence>
<feature type="transmembrane region" description="Helical" evidence="1">
    <location>
        <begin position="33"/>
        <end position="50"/>
    </location>
</feature>
<feature type="transmembrane region" description="Helical" evidence="1">
    <location>
        <begin position="93"/>
        <end position="110"/>
    </location>
</feature>
<dbReference type="InterPro" id="IPR029016">
    <property type="entry name" value="GAF-like_dom_sf"/>
</dbReference>
<sequence>MTIYISLLFGHLILLAFSLNFCRFRLSTQLNKILILLMVIYSYGLAILFVQEWLLLFSLLAIFTATAIYQTIGLLVALPLISFVYFYMNGFELYHFVIFTLSALTVAYLTNQGAAYVRTQNRWKSLLIKNSKQLNVIREISIAMQQTRDLDKVLHIIITSVTAGHGLGFNRALVFLFDKNKDQLSGMMGIGPLNAQEGIDKWRKIAEHKYRLIDLLEIDDEKQIDPQLNQIIKHLTIDLDSDHILKDVLLSGKHRVIYPDKVHDHIHQLLINKFNIDEFLIIPMIYQSTKIGLLILDNPVSKKSITEQEIDNVIPLASLAAVAIQQAQLYQEIEEMTLKDGLTSLYNQRALQNTLQKHFNKQQIEPLAMIMLDIDYFKTYNDTNGHLLGNEVLELLAKAIKDSIRESDLAFRFGGEEFTVLLFNTTNHDVNLIAERIRKSIESTVFPNESSQPGNRLTVTLGYAHTEQISNPSPSRLISAADQALYEGKAAGKNCVNQYRISLQSK</sequence>
<proteinExistence type="predicted"/>
<dbReference type="PANTHER" id="PTHR45138">
    <property type="entry name" value="REGULATORY COMPONENTS OF SENSORY TRANSDUCTION SYSTEM"/>
    <property type="match status" value="1"/>
</dbReference>
<name>A0ABP7W0Q2_9BACI</name>
<protein>
    <recommendedName>
        <fullName evidence="2">GGDEF domain-containing protein</fullName>
    </recommendedName>
</protein>
<dbReference type="NCBIfam" id="TIGR00254">
    <property type="entry name" value="GGDEF"/>
    <property type="match status" value="1"/>
</dbReference>
<keyword evidence="1" id="KW-0812">Transmembrane</keyword>
<dbReference type="InterPro" id="IPR029787">
    <property type="entry name" value="Nucleotide_cyclase"/>
</dbReference>
<dbReference type="Gene3D" id="3.30.450.40">
    <property type="match status" value="1"/>
</dbReference>
<dbReference type="InterPro" id="IPR043128">
    <property type="entry name" value="Rev_trsase/Diguanyl_cyclase"/>
</dbReference>
<reference evidence="4" key="1">
    <citation type="journal article" date="2019" name="Int. J. Syst. Evol. Microbiol.">
        <title>The Global Catalogue of Microorganisms (GCM) 10K type strain sequencing project: providing services to taxonomists for standard genome sequencing and annotation.</title>
        <authorList>
            <consortium name="The Broad Institute Genomics Platform"/>
            <consortium name="The Broad Institute Genome Sequencing Center for Infectious Disease"/>
            <person name="Wu L."/>
            <person name="Ma J."/>
        </authorList>
    </citation>
    <scope>NUCLEOTIDE SEQUENCE [LARGE SCALE GENOMIC DNA]</scope>
    <source>
        <strain evidence="4">JCM 17250</strain>
    </source>
</reference>
<dbReference type="InterPro" id="IPR003018">
    <property type="entry name" value="GAF"/>
</dbReference>
<dbReference type="SMART" id="SM00267">
    <property type="entry name" value="GGDEF"/>
    <property type="match status" value="1"/>
</dbReference>
<feature type="domain" description="GGDEF" evidence="2">
    <location>
        <begin position="365"/>
        <end position="501"/>
    </location>
</feature>
<dbReference type="RefSeq" id="WP_344913366.1">
    <property type="nucleotide sequence ID" value="NZ_BAABDL010000126.1"/>
</dbReference>
<dbReference type="SUPFAM" id="SSF55781">
    <property type="entry name" value="GAF domain-like"/>
    <property type="match status" value="1"/>
</dbReference>
<dbReference type="SUPFAM" id="SSF55073">
    <property type="entry name" value="Nucleotide cyclase"/>
    <property type="match status" value="1"/>
</dbReference>
<dbReference type="PROSITE" id="PS50887">
    <property type="entry name" value="GGDEF"/>
    <property type="match status" value="1"/>
</dbReference>
<organism evidence="3 4">
    <name type="scientific">Amphibacillus indicireducens</name>
    <dbReference type="NCBI Taxonomy" id="1076330"/>
    <lineage>
        <taxon>Bacteria</taxon>
        <taxon>Bacillati</taxon>
        <taxon>Bacillota</taxon>
        <taxon>Bacilli</taxon>
        <taxon>Bacillales</taxon>
        <taxon>Bacillaceae</taxon>
        <taxon>Amphibacillus</taxon>
    </lineage>
</organism>
<dbReference type="InterPro" id="IPR000160">
    <property type="entry name" value="GGDEF_dom"/>
</dbReference>
<evidence type="ECO:0000259" key="2">
    <source>
        <dbReference type="PROSITE" id="PS50887"/>
    </source>
</evidence>
<dbReference type="Proteomes" id="UP001501734">
    <property type="component" value="Unassembled WGS sequence"/>
</dbReference>
<accession>A0ABP7W0Q2</accession>
<comment type="caution">
    <text evidence="3">The sequence shown here is derived from an EMBL/GenBank/DDBJ whole genome shotgun (WGS) entry which is preliminary data.</text>
</comment>
<dbReference type="InterPro" id="IPR050469">
    <property type="entry name" value="Diguanylate_Cyclase"/>
</dbReference>
<gene>
    <name evidence="3" type="ORF">GCM10022410_23270</name>
</gene>
<dbReference type="Pfam" id="PF00990">
    <property type="entry name" value="GGDEF"/>
    <property type="match status" value="1"/>
</dbReference>
<dbReference type="Gene3D" id="3.30.70.270">
    <property type="match status" value="1"/>
</dbReference>
<feature type="transmembrane region" description="Helical" evidence="1">
    <location>
        <begin position="6"/>
        <end position="26"/>
    </location>
</feature>
<dbReference type="PANTHER" id="PTHR45138:SF9">
    <property type="entry name" value="DIGUANYLATE CYCLASE DGCM-RELATED"/>
    <property type="match status" value="1"/>
</dbReference>
<evidence type="ECO:0000313" key="4">
    <source>
        <dbReference type="Proteomes" id="UP001501734"/>
    </source>
</evidence>